<evidence type="ECO:0000313" key="2">
    <source>
        <dbReference type="EMBL" id="CAF2087513.1"/>
    </source>
</evidence>
<gene>
    <name evidence="2" type="ORF">DARMORV10_A06P29460.1</name>
</gene>
<name>A0A816SPP5_BRANA</name>
<dbReference type="EMBL" id="HG994360">
    <property type="protein sequence ID" value="CAF2087513.1"/>
    <property type="molecule type" value="Genomic_DNA"/>
</dbReference>
<sequence length="57" mass="6199">MHHTRLSQNNSIHKRSVAAHDGEARRRSPRVQESSKTDGGRGCADGSTLAMLITAEL</sequence>
<reference evidence="2" key="1">
    <citation type="submission" date="2021-01" db="EMBL/GenBank/DDBJ databases">
        <authorList>
            <consortium name="Genoscope - CEA"/>
            <person name="William W."/>
        </authorList>
    </citation>
    <scope>NUCLEOTIDE SEQUENCE</scope>
</reference>
<feature type="compositionally biased region" description="Polar residues" evidence="1">
    <location>
        <begin position="1"/>
        <end position="11"/>
    </location>
</feature>
<protein>
    <submittedName>
        <fullName evidence="2">(rape) hypothetical protein</fullName>
    </submittedName>
</protein>
<dbReference type="AlphaFoldDB" id="A0A816SPP5"/>
<accession>A0A816SPP5</accession>
<feature type="region of interest" description="Disordered" evidence="1">
    <location>
        <begin position="1"/>
        <end position="47"/>
    </location>
</feature>
<proteinExistence type="predicted"/>
<organism evidence="2">
    <name type="scientific">Brassica napus</name>
    <name type="common">Rape</name>
    <dbReference type="NCBI Taxonomy" id="3708"/>
    <lineage>
        <taxon>Eukaryota</taxon>
        <taxon>Viridiplantae</taxon>
        <taxon>Streptophyta</taxon>
        <taxon>Embryophyta</taxon>
        <taxon>Tracheophyta</taxon>
        <taxon>Spermatophyta</taxon>
        <taxon>Magnoliopsida</taxon>
        <taxon>eudicotyledons</taxon>
        <taxon>Gunneridae</taxon>
        <taxon>Pentapetalae</taxon>
        <taxon>rosids</taxon>
        <taxon>malvids</taxon>
        <taxon>Brassicales</taxon>
        <taxon>Brassicaceae</taxon>
        <taxon>Brassiceae</taxon>
        <taxon>Brassica</taxon>
    </lineage>
</organism>
<dbReference type="Proteomes" id="UP001295469">
    <property type="component" value="Chromosome A06"/>
</dbReference>
<evidence type="ECO:0000256" key="1">
    <source>
        <dbReference type="SAM" id="MobiDB-lite"/>
    </source>
</evidence>